<dbReference type="EMBL" id="DSOV01000009">
    <property type="protein sequence ID" value="HEN41351.1"/>
    <property type="molecule type" value="Genomic_DNA"/>
</dbReference>
<proteinExistence type="predicted"/>
<accession>A0A831XL96</accession>
<name>A0A831XL96_GEOME</name>
<dbReference type="AlphaFoldDB" id="A0A831XL96"/>
<protein>
    <submittedName>
        <fullName evidence="1">Uncharacterized protein</fullName>
    </submittedName>
</protein>
<gene>
    <name evidence="1" type="ORF">ENQ87_03085</name>
</gene>
<organism evidence="1">
    <name type="scientific">Geobacter metallireducens</name>
    <dbReference type="NCBI Taxonomy" id="28232"/>
    <lineage>
        <taxon>Bacteria</taxon>
        <taxon>Pseudomonadati</taxon>
        <taxon>Thermodesulfobacteriota</taxon>
        <taxon>Desulfuromonadia</taxon>
        <taxon>Geobacterales</taxon>
        <taxon>Geobacteraceae</taxon>
        <taxon>Geobacter</taxon>
    </lineage>
</organism>
<sequence>MGAKEITVVFYRQNHLKDNWKVDLEGSEAEQFFSRLEGDLSRAGVALKRVRSDAFTIDIKSYADLLNAVRISSPDDGFGNVCVGHVIGQSQNLDLMDDIRRAVMRIAFAPETVPPEDHNRKVCHNCGCGC</sequence>
<evidence type="ECO:0000313" key="1">
    <source>
        <dbReference type="EMBL" id="HEN41351.1"/>
    </source>
</evidence>
<reference evidence="1" key="1">
    <citation type="journal article" date="2020" name="mSystems">
        <title>Genome- and Community-Level Interaction Insights into Carbon Utilization and Element Cycling Functions of Hydrothermarchaeota in Hydrothermal Sediment.</title>
        <authorList>
            <person name="Zhou Z."/>
            <person name="Liu Y."/>
            <person name="Xu W."/>
            <person name="Pan J."/>
            <person name="Luo Z.H."/>
            <person name="Li M."/>
        </authorList>
    </citation>
    <scope>NUCLEOTIDE SEQUENCE [LARGE SCALE GENOMIC DNA]</scope>
    <source>
        <strain evidence="1">SpSt-349</strain>
    </source>
</reference>
<comment type="caution">
    <text evidence="1">The sequence shown here is derived from an EMBL/GenBank/DDBJ whole genome shotgun (WGS) entry which is preliminary data.</text>
</comment>